<dbReference type="Proteomes" id="UP000029392">
    <property type="component" value="Unassembled WGS sequence"/>
</dbReference>
<feature type="chain" id="PRO_5001868633" description="Amidase domain-containing protein" evidence="1">
    <location>
        <begin position="24"/>
        <end position="837"/>
    </location>
</feature>
<reference evidence="3 4" key="1">
    <citation type="submission" date="2013-09" db="EMBL/GenBank/DDBJ databases">
        <title>Genome sequencing of Arenimonas malthae.</title>
        <authorList>
            <person name="Chen F."/>
            <person name="Wang G."/>
        </authorList>
    </citation>
    <scope>NUCLEOTIDE SEQUENCE [LARGE SCALE GENOMIC DNA]</scope>
    <source>
        <strain evidence="3 4">CC-JY-1</strain>
    </source>
</reference>
<dbReference type="EMBL" id="AVCH01000213">
    <property type="protein sequence ID" value="KFN41821.1"/>
    <property type="molecule type" value="Genomic_DNA"/>
</dbReference>
<dbReference type="InterPro" id="IPR001680">
    <property type="entry name" value="WD40_rpt"/>
</dbReference>
<sequence length="837" mass="86882">MRPAALPLLCLAAAFAASTPACADTLVVLNKAADTATLLDLASGRERATVAVGAGPHEAAVSPDGRWALVANYGRPGAPGNSLSLVDVAAARVVAMHRLGRYDRPHGIAWHGDTAWVTAEGQRALVGWSARTGERVAVLPTDQAGSHMVALHPDGSRAYVSNLGDDSVTVIDLEKGERLGVWKTGDGAEGIAVSPDGRELWVGHRDAGDVAVFDAASGRELARLPAAGFPIRVTITPDGSRVLVSCAEAGLVRVYDRAARRHLADIRFDREAKDAEGRLFGDRFGKSPLPIGIVVPPAGNRAYVALASADAVAEVDLGDYRVRRWLPTGKEPDGMAWSPVVVSDTANVVELDVATARAAFEAGTLSAEALAAAYLDRIAAIDRAGPRLNSVIELNPAALDEARARDAERAAGKVRGPLHGIPVLLKDNIDVAGLVNSAGSLALANHRPKDDAFLVARLRDAGAVVLGKTNLSEWANFRSSHSSSGWSSRGGQTRNPYALERNPCGSSSGTGAAIAASLATVGVGTETDGSILCPSAVNGLVGLKPTVGLVSRDGIIPISATQDTAGPMARTVADAAALLQVLVAHDAADPAAVQRPRVDYLSALDAQALAGKRIGVLRQAMGRHPAVDAATESALEVLRKAGADVVDVTVPTWGQWGQAEFEVLLHEFKAGLDDYLRGSGAPVASLEALIAWNEANAAAAMPFFGQDLLVQAQAKPGLDDKAYVEARAKARRLARDEGLMAVLDGQKLDALVAPTTGPAWPTDHVLGDHFVSAGYGMAAVAGTPSLTVPMGEASELPLGLAFLGRPHSEAELLALGYAFEQATRARRPPGFAPGATP</sequence>
<feature type="signal peptide" evidence="1">
    <location>
        <begin position="1"/>
        <end position="23"/>
    </location>
</feature>
<dbReference type="Gene3D" id="2.130.10.10">
    <property type="entry name" value="YVTN repeat-like/Quinoprotein amine dehydrogenase"/>
    <property type="match status" value="1"/>
</dbReference>
<dbReference type="eggNOG" id="COG0154">
    <property type="taxonomic scope" value="Bacteria"/>
</dbReference>
<dbReference type="SUPFAM" id="SSF75304">
    <property type="entry name" value="Amidase signature (AS) enzymes"/>
    <property type="match status" value="1"/>
</dbReference>
<dbReference type="STRING" id="1384054.N790_03180"/>
<dbReference type="Gene3D" id="3.90.1300.10">
    <property type="entry name" value="Amidase signature (AS) domain"/>
    <property type="match status" value="1"/>
</dbReference>
<keyword evidence="4" id="KW-1185">Reference proteome</keyword>
<dbReference type="Pfam" id="PF01425">
    <property type="entry name" value="Amidase"/>
    <property type="match status" value="1"/>
</dbReference>
<gene>
    <name evidence="3" type="ORF">N790_03180</name>
</gene>
<evidence type="ECO:0000313" key="4">
    <source>
        <dbReference type="Proteomes" id="UP000029392"/>
    </source>
</evidence>
<dbReference type="InterPro" id="IPR036928">
    <property type="entry name" value="AS_sf"/>
</dbReference>
<dbReference type="PANTHER" id="PTHR42678">
    <property type="entry name" value="AMIDASE"/>
    <property type="match status" value="1"/>
</dbReference>
<dbReference type="InterPro" id="IPR015943">
    <property type="entry name" value="WD40/YVTN_repeat-like_dom_sf"/>
</dbReference>
<proteinExistence type="predicted"/>
<dbReference type="SUPFAM" id="SSF50974">
    <property type="entry name" value="Nitrous oxide reductase, N-terminal domain"/>
    <property type="match status" value="1"/>
</dbReference>
<dbReference type="PANTHER" id="PTHR42678:SF34">
    <property type="entry name" value="OS04G0183300 PROTEIN"/>
    <property type="match status" value="1"/>
</dbReference>
<evidence type="ECO:0000259" key="2">
    <source>
        <dbReference type="Pfam" id="PF01425"/>
    </source>
</evidence>
<feature type="domain" description="Amidase" evidence="2">
    <location>
        <begin position="372"/>
        <end position="813"/>
    </location>
</feature>
<dbReference type="NCBIfam" id="NF006006">
    <property type="entry name" value="PRK08137.1"/>
    <property type="match status" value="1"/>
</dbReference>
<accession>A0A091AR27</accession>
<evidence type="ECO:0000313" key="3">
    <source>
        <dbReference type="EMBL" id="KFN41821.1"/>
    </source>
</evidence>
<dbReference type="PATRIC" id="fig|1384054.3.peg.2686"/>
<name>A0A091AR27_9GAMM</name>
<dbReference type="SMART" id="SM00320">
    <property type="entry name" value="WD40"/>
    <property type="match status" value="3"/>
</dbReference>
<keyword evidence="1" id="KW-0732">Signal</keyword>
<evidence type="ECO:0000256" key="1">
    <source>
        <dbReference type="SAM" id="SignalP"/>
    </source>
</evidence>
<dbReference type="InterPro" id="IPR011045">
    <property type="entry name" value="N2O_reductase_N"/>
</dbReference>
<dbReference type="AlphaFoldDB" id="A0A091AR27"/>
<protein>
    <recommendedName>
        <fullName evidence="2">Amidase domain-containing protein</fullName>
    </recommendedName>
</protein>
<dbReference type="eggNOG" id="COG3391">
    <property type="taxonomic scope" value="Bacteria"/>
</dbReference>
<comment type="caution">
    <text evidence="3">The sequence shown here is derived from an EMBL/GenBank/DDBJ whole genome shotgun (WGS) entry which is preliminary data.</text>
</comment>
<organism evidence="3 4">
    <name type="scientific">Arenimonas malthae CC-JY-1</name>
    <dbReference type="NCBI Taxonomy" id="1384054"/>
    <lineage>
        <taxon>Bacteria</taxon>
        <taxon>Pseudomonadati</taxon>
        <taxon>Pseudomonadota</taxon>
        <taxon>Gammaproteobacteria</taxon>
        <taxon>Lysobacterales</taxon>
        <taxon>Lysobacteraceae</taxon>
        <taxon>Arenimonas</taxon>
    </lineage>
</organism>
<dbReference type="InterPro" id="IPR023631">
    <property type="entry name" value="Amidase_dom"/>
</dbReference>